<organism evidence="8 9">
    <name type="scientific">Glutamicibacter soli</name>
    <dbReference type="NCBI Taxonomy" id="453836"/>
    <lineage>
        <taxon>Bacteria</taxon>
        <taxon>Bacillati</taxon>
        <taxon>Actinomycetota</taxon>
        <taxon>Actinomycetes</taxon>
        <taxon>Micrococcales</taxon>
        <taxon>Micrococcaceae</taxon>
        <taxon>Glutamicibacter</taxon>
    </lineage>
</organism>
<proteinExistence type="predicted"/>
<keyword evidence="3" id="KW-1003">Cell membrane</keyword>
<evidence type="ECO:0000256" key="4">
    <source>
        <dbReference type="ARBA" id="ARBA00022692"/>
    </source>
</evidence>
<keyword evidence="6 7" id="KW-0472">Membrane</keyword>
<feature type="transmembrane region" description="Helical" evidence="7">
    <location>
        <begin position="180"/>
        <end position="198"/>
    </location>
</feature>
<dbReference type="EMBL" id="POAF01000006">
    <property type="protein sequence ID" value="RBM00013.1"/>
    <property type="molecule type" value="Genomic_DNA"/>
</dbReference>
<feature type="transmembrane region" description="Helical" evidence="7">
    <location>
        <begin position="85"/>
        <end position="105"/>
    </location>
</feature>
<evidence type="ECO:0000256" key="5">
    <source>
        <dbReference type="ARBA" id="ARBA00022989"/>
    </source>
</evidence>
<dbReference type="Proteomes" id="UP000252167">
    <property type="component" value="Unassembled WGS sequence"/>
</dbReference>
<feature type="transmembrane region" description="Helical" evidence="7">
    <location>
        <begin position="360"/>
        <end position="380"/>
    </location>
</feature>
<evidence type="ECO:0000313" key="8">
    <source>
        <dbReference type="EMBL" id="RBM00013.1"/>
    </source>
</evidence>
<keyword evidence="2" id="KW-0813">Transport</keyword>
<feature type="transmembrane region" description="Helical" evidence="7">
    <location>
        <begin position="20"/>
        <end position="43"/>
    </location>
</feature>
<keyword evidence="9" id="KW-1185">Reference proteome</keyword>
<dbReference type="InterPro" id="IPR010290">
    <property type="entry name" value="TM_effector"/>
</dbReference>
<dbReference type="RefSeq" id="WP_082344603.1">
    <property type="nucleotide sequence ID" value="NZ_POAF01000006.1"/>
</dbReference>
<feature type="transmembrane region" description="Helical" evidence="7">
    <location>
        <begin position="326"/>
        <end position="348"/>
    </location>
</feature>
<reference evidence="8 9" key="1">
    <citation type="submission" date="2018-01" db="EMBL/GenBank/DDBJ databases">
        <title>Glutamicibacter soli strain NHPC-3 Whole genome sequence and assembly.</title>
        <authorList>
            <person name="Choudhury P."/>
            <person name="Gupta D."/>
            <person name="Sengupta K."/>
            <person name="Jawed A."/>
            <person name="Sultana N."/>
            <person name="Saha P."/>
        </authorList>
    </citation>
    <scope>NUCLEOTIDE SEQUENCE [LARGE SCALE GENOMIC DNA]</scope>
    <source>
        <strain evidence="8 9">NHPC-3</strain>
    </source>
</reference>
<feature type="transmembrane region" description="Helical" evidence="7">
    <location>
        <begin position="111"/>
        <end position="132"/>
    </location>
</feature>
<accession>A0A365YDB0</accession>
<comment type="subcellular location">
    <subcellularLocation>
        <location evidence="1">Cell membrane</location>
        <topology evidence="1">Multi-pass membrane protein</topology>
    </subcellularLocation>
</comment>
<evidence type="ECO:0000256" key="2">
    <source>
        <dbReference type="ARBA" id="ARBA00022448"/>
    </source>
</evidence>
<keyword evidence="5 7" id="KW-1133">Transmembrane helix</keyword>
<protein>
    <submittedName>
        <fullName evidence="8">MFS transporter</fullName>
    </submittedName>
</protein>
<feature type="transmembrane region" description="Helical" evidence="7">
    <location>
        <begin position="237"/>
        <end position="260"/>
    </location>
</feature>
<dbReference type="Gene3D" id="1.20.1250.20">
    <property type="entry name" value="MFS general substrate transporter like domains"/>
    <property type="match status" value="1"/>
</dbReference>
<keyword evidence="4 7" id="KW-0812">Transmembrane</keyword>
<dbReference type="Pfam" id="PF05977">
    <property type="entry name" value="MFS_3"/>
    <property type="match status" value="1"/>
</dbReference>
<name>A0A365YDB0_9MICC</name>
<feature type="transmembrane region" description="Helical" evidence="7">
    <location>
        <begin position="272"/>
        <end position="292"/>
    </location>
</feature>
<feature type="transmembrane region" description="Helical" evidence="7">
    <location>
        <begin position="299"/>
        <end position="320"/>
    </location>
</feature>
<comment type="caution">
    <text evidence="8">The sequence shown here is derived from an EMBL/GenBank/DDBJ whole genome shotgun (WGS) entry which is preliminary data.</text>
</comment>
<sequence length="433" mass="46067">MSTLTTSMQRLVRPFSQRDYALLASAMVASTFASGMWAVAMVYQVRALGGGPMELSVVATVNSVGLLALVLVGGIAADRYSSRRIVIGIQALYLLVMSGTAVLSLTGAVQLWHLSVTGFFAGAGAAFFYPAYSALLPRMLPGEQLLAANGLEGTVRPVVQTALGPMAAGFLVALISPAHAILGVALCHLTALAVLQFIRRRPEYDTAAPEDEQGQPGILTQLREGVGYTMRTSWLRWTLLFSAVSVFSFIGPFEVLLPFIVSDQLHGDATLFGYALAFFGIGSAAGSLLIASSRFPRRYLSLMTACWCLGTLPLALVGYVDAAWMLFAILVVFGLTDAAGMVIWGTLLQRRVPKHLLGRISSLDFFVSLALMPVSMAVAGPLSQLLSLQAIFIFAGVISPVFGIIAWKAGKFAKDELANPLDTPDPVAELENG</sequence>
<feature type="transmembrane region" description="Helical" evidence="7">
    <location>
        <begin position="386"/>
        <end position="407"/>
    </location>
</feature>
<evidence type="ECO:0000256" key="1">
    <source>
        <dbReference type="ARBA" id="ARBA00004651"/>
    </source>
</evidence>
<evidence type="ECO:0000256" key="7">
    <source>
        <dbReference type="SAM" id="Phobius"/>
    </source>
</evidence>
<dbReference type="InterPro" id="IPR036259">
    <property type="entry name" value="MFS_trans_sf"/>
</dbReference>
<gene>
    <name evidence="8" type="ORF">C1H84_12825</name>
</gene>
<evidence type="ECO:0000256" key="6">
    <source>
        <dbReference type="ARBA" id="ARBA00023136"/>
    </source>
</evidence>
<dbReference type="PANTHER" id="PTHR23513">
    <property type="entry name" value="INTEGRAL MEMBRANE EFFLUX PROTEIN-RELATED"/>
    <property type="match status" value="1"/>
</dbReference>
<evidence type="ECO:0000313" key="9">
    <source>
        <dbReference type="Proteomes" id="UP000252167"/>
    </source>
</evidence>
<dbReference type="SUPFAM" id="SSF103473">
    <property type="entry name" value="MFS general substrate transporter"/>
    <property type="match status" value="1"/>
</dbReference>
<dbReference type="AlphaFoldDB" id="A0A365YDB0"/>
<evidence type="ECO:0000256" key="3">
    <source>
        <dbReference type="ARBA" id="ARBA00022475"/>
    </source>
</evidence>
<dbReference type="GO" id="GO:0005886">
    <property type="term" value="C:plasma membrane"/>
    <property type="evidence" value="ECO:0007669"/>
    <property type="project" value="UniProtKB-SubCell"/>
</dbReference>
<dbReference type="PANTHER" id="PTHR23513:SF6">
    <property type="entry name" value="MAJOR FACILITATOR SUPERFAMILY ASSOCIATED DOMAIN-CONTAINING PROTEIN"/>
    <property type="match status" value="1"/>
</dbReference>
<feature type="transmembrane region" description="Helical" evidence="7">
    <location>
        <begin position="55"/>
        <end position="73"/>
    </location>
</feature>
<dbReference type="CDD" id="cd06173">
    <property type="entry name" value="MFS_MefA_like"/>
    <property type="match status" value="1"/>
</dbReference>